<evidence type="ECO:0000313" key="1">
    <source>
        <dbReference type="EMBL" id="KXF78216.1"/>
    </source>
</evidence>
<reference evidence="1 2" key="1">
    <citation type="submission" date="2015-11" db="EMBL/GenBank/DDBJ databases">
        <title>Draft genome sequence of Paramesorhizobium deserti A-3-E, a strain highly resistant to diverse beta-lactam antibiotics.</title>
        <authorList>
            <person name="Lv R."/>
            <person name="Yang X."/>
            <person name="Fang N."/>
            <person name="Guo J."/>
            <person name="Luo X."/>
            <person name="Peng F."/>
            <person name="Yang R."/>
            <person name="Cui Y."/>
            <person name="Fang C."/>
            <person name="Song Y."/>
        </authorList>
    </citation>
    <scope>NUCLEOTIDE SEQUENCE [LARGE SCALE GENOMIC DNA]</scope>
    <source>
        <strain evidence="1 2">A-3-E</strain>
    </source>
</reference>
<dbReference type="RefSeq" id="WP_068881055.1">
    <property type="nucleotide sequence ID" value="NZ_LNTU01000002.1"/>
</dbReference>
<dbReference type="EMBL" id="LNTU01000002">
    <property type="protein sequence ID" value="KXF78216.1"/>
    <property type="molecule type" value="Genomic_DNA"/>
</dbReference>
<organism evidence="1 2">
    <name type="scientific">Paramesorhizobium deserti</name>
    <dbReference type="NCBI Taxonomy" id="1494590"/>
    <lineage>
        <taxon>Bacteria</taxon>
        <taxon>Pseudomonadati</taxon>
        <taxon>Pseudomonadota</taxon>
        <taxon>Alphaproteobacteria</taxon>
        <taxon>Hyphomicrobiales</taxon>
        <taxon>Phyllobacteriaceae</taxon>
        <taxon>Paramesorhizobium</taxon>
    </lineage>
</organism>
<sequence length="201" mass="22437">MSNSDRTAIAAAREKQVRALLTGTRALLDRAPLDRALLDKIRAEVQALADRKELWSAADYAPPEGDEKQARYLIGSEGPQGISLYLNVMRAGKKIPPHDHTVWACIAAVEGSEHNTLYTREDDGSKEGHAKLSIREVVEIAPGQSIALMPDDIHSVEIRGDQIIRHLHFYDRPLETLLERKAFDIETDTYKIMSVGVKTRT</sequence>
<dbReference type="Proteomes" id="UP000070107">
    <property type="component" value="Unassembled WGS sequence"/>
</dbReference>
<protein>
    <recommendedName>
        <fullName evidence="3">Cysteine dioxygenase</fullName>
    </recommendedName>
</protein>
<comment type="caution">
    <text evidence="1">The sequence shown here is derived from an EMBL/GenBank/DDBJ whole genome shotgun (WGS) entry which is preliminary data.</text>
</comment>
<accession>A0A135HYD6</accession>
<keyword evidence="2" id="KW-1185">Reference proteome</keyword>
<gene>
    <name evidence="1" type="ORF">ATN84_23335</name>
</gene>
<dbReference type="Gene3D" id="2.60.120.10">
    <property type="entry name" value="Jelly Rolls"/>
    <property type="match status" value="1"/>
</dbReference>
<dbReference type="AlphaFoldDB" id="A0A135HYD6"/>
<proteinExistence type="predicted"/>
<dbReference type="CDD" id="cd10548">
    <property type="entry name" value="cupin_CDO"/>
    <property type="match status" value="1"/>
</dbReference>
<dbReference type="STRING" id="1494590.ATN84_23335"/>
<dbReference type="InterPro" id="IPR014710">
    <property type="entry name" value="RmlC-like_jellyroll"/>
</dbReference>
<evidence type="ECO:0000313" key="2">
    <source>
        <dbReference type="Proteomes" id="UP000070107"/>
    </source>
</evidence>
<dbReference type="SUPFAM" id="SSF51182">
    <property type="entry name" value="RmlC-like cupins"/>
    <property type="match status" value="1"/>
</dbReference>
<dbReference type="OrthoDB" id="7059163at2"/>
<dbReference type="InterPro" id="IPR011051">
    <property type="entry name" value="RmlC_Cupin_sf"/>
</dbReference>
<name>A0A135HYD6_9HYPH</name>
<evidence type="ECO:0008006" key="3">
    <source>
        <dbReference type="Google" id="ProtNLM"/>
    </source>
</evidence>